<dbReference type="InterPro" id="IPR050570">
    <property type="entry name" value="Cell_wall_metabolism_enzyme"/>
</dbReference>
<dbReference type="PANTHER" id="PTHR21666:SF289">
    <property type="entry name" value="L-ALA--D-GLU ENDOPEPTIDASE"/>
    <property type="match status" value="1"/>
</dbReference>
<dbReference type="EMBL" id="LM995447">
    <property type="protein sequence ID" value="CDZ24261.1"/>
    <property type="molecule type" value="Genomic_DNA"/>
</dbReference>
<feature type="region of interest" description="Disordered" evidence="2">
    <location>
        <begin position="93"/>
        <end position="133"/>
    </location>
</feature>
<feature type="domain" description="M23ase beta-sheet core" evidence="4">
    <location>
        <begin position="212"/>
        <end position="306"/>
    </location>
</feature>
<dbReference type="Proteomes" id="UP000032431">
    <property type="component" value="Chromosome I"/>
</dbReference>
<keyword evidence="3" id="KW-0472">Membrane</keyword>
<accession>A0A078KKP9</accession>
<dbReference type="HOGENOM" id="CLU_029425_2_4_9"/>
<evidence type="ECO:0000256" key="1">
    <source>
        <dbReference type="ARBA" id="ARBA00022729"/>
    </source>
</evidence>
<dbReference type="InterPro" id="IPR011055">
    <property type="entry name" value="Dup_hybrid_motif"/>
</dbReference>
<evidence type="ECO:0000256" key="3">
    <source>
        <dbReference type="SAM" id="Phobius"/>
    </source>
</evidence>
<keyword evidence="3" id="KW-1133">Transmembrane helix</keyword>
<keyword evidence="1" id="KW-0732">Signal</keyword>
<dbReference type="AlphaFoldDB" id="A0A078KKP9"/>
<dbReference type="InterPro" id="IPR016047">
    <property type="entry name" value="M23ase_b-sheet_dom"/>
</dbReference>
<dbReference type="STRING" id="29343.CCDG5_1144"/>
<evidence type="ECO:0000313" key="5">
    <source>
        <dbReference type="EMBL" id="CDZ24261.1"/>
    </source>
</evidence>
<dbReference type="PATRIC" id="fig|29343.3.peg.1203"/>
<dbReference type="CDD" id="cd12797">
    <property type="entry name" value="M23_peptidase"/>
    <property type="match status" value="1"/>
</dbReference>
<reference evidence="6" key="1">
    <citation type="submission" date="2014-07" db="EMBL/GenBank/DDBJ databases">
        <authorList>
            <person name="Wibberg D."/>
        </authorList>
    </citation>
    <scope>NUCLEOTIDE SEQUENCE [LARGE SCALE GENOMIC DNA]</scope>
    <source>
        <strain evidence="6">DG5</strain>
    </source>
</reference>
<dbReference type="SUPFAM" id="SSF51261">
    <property type="entry name" value="Duplicated hybrid motif"/>
    <property type="match status" value="1"/>
</dbReference>
<sequence length="312" mass="33130">MNESPNRVRPRLSDIRNSRTVKKKGGFFLTGAQTVICIICLITAFALKTYGGEYYQSARAFAKDAYNNSIKKEDITEALKSISGDFPSAEEVFKNQASSTANSSKSTSSKTESSSDMNSSSNATTSSDVGDDNSADAAAAIKTGLKPQTLSYQGEGDQPLEITKVLSGSPPVEKTISMTPYKLSVKPVEPVKGNISSKFGNRINPITNAQSFHTGIDIAAPSGTPIEAAYDGVVEKTGVSEVYGNYVLMDNGGGIETFYGHCGTINVKSNDKISAGTTIASVGSTGMSTGYHLHFEVRINGVYVDPQYCLSE</sequence>
<evidence type="ECO:0000256" key="2">
    <source>
        <dbReference type="SAM" id="MobiDB-lite"/>
    </source>
</evidence>
<dbReference type="OrthoDB" id="5623881at2"/>
<protein>
    <submittedName>
        <fullName evidence="5">Putative membrane protein</fullName>
    </submittedName>
</protein>
<keyword evidence="3" id="KW-0812">Transmembrane</keyword>
<feature type="transmembrane region" description="Helical" evidence="3">
    <location>
        <begin position="26"/>
        <end position="47"/>
    </location>
</feature>
<dbReference type="Gene3D" id="2.70.70.10">
    <property type="entry name" value="Glucose Permease (Domain IIA)"/>
    <property type="match status" value="1"/>
</dbReference>
<dbReference type="KEGG" id="ccel:CCDG5_1144"/>
<feature type="compositionally biased region" description="Low complexity" evidence="2">
    <location>
        <begin position="97"/>
        <end position="127"/>
    </location>
</feature>
<proteinExistence type="predicted"/>
<name>A0A078KKP9_9FIRM</name>
<evidence type="ECO:0000259" key="4">
    <source>
        <dbReference type="Pfam" id="PF01551"/>
    </source>
</evidence>
<organism evidence="5 6">
    <name type="scientific">[Clostridium] cellulosi</name>
    <dbReference type="NCBI Taxonomy" id="29343"/>
    <lineage>
        <taxon>Bacteria</taxon>
        <taxon>Bacillati</taxon>
        <taxon>Bacillota</taxon>
        <taxon>Clostridia</taxon>
        <taxon>Eubacteriales</taxon>
        <taxon>Oscillospiraceae</taxon>
        <taxon>Oscillospiraceae incertae sedis</taxon>
    </lineage>
</organism>
<keyword evidence="6" id="KW-1185">Reference proteome</keyword>
<evidence type="ECO:0000313" key="6">
    <source>
        <dbReference type="Proteomes" id="UP000032431"/>
    </source>
</evidence>
<dbReference type="GO" id="GO:0004222">
    <property type="term" value="F:metalloendopeptidase activity"/>
    <property type="evidence" value="ECO:0007669"/>
    <property type="project" value="TreeGrafter"/>
</dbReference>
<dbReference type="Pfam" id="PF01551">
    <property type="entry name" value="Peptidase_M23"/>
    <property type="match status" value="1"/>
</dbReference>
<dbReference type="PANTHER" id="PTHR21666">
    <property type="entry name" value="PEPTIDASE-RELATED"/>
    <property type="match status" value="1"/>
</dbReference>
<gene>
    <name evidence="5" type="ORF">CCDG5_1144</name>
</gene>